<keyword evidence="2" id="KW-0442">Lipid degradation</keyword>
<comment type="caution">
    <text evidence="4">The sequence shown here is derived from an EMBL/GenBank/DDBJ whole genome shotgun (WGS) entry which is preliminary data.</text>
</comment>
<reference evidence="4 5" key="1">
    <citation type="journal article" date="2019" name="Int. J. Syst. Evol. Microbiol.">
        <title>The Global Catalogue of Microorganisms (GCM) 10K type strain sequencing project: providing services to taxonomists for standard genome sequencing and annotation.</title>
        <authorList>
            <consortium name="The Broad Institute Genomics Platform"/>
            <consortium name="The Broad Institute Genome Sequencing Center for Infectious Disease"/>
            <person name="Wu L."/>
            <person name="Ma J."/>
        </authorList>
    </citation>
    <scope>NUCLEOTIDE SEQUENCE [LARGE SCALE GENOMIC DNA]</scope>
    <source>
        <strain evidence="4 5">JCM 14545</strain>
    </source>
</reference>
<keyword evidence="1 2" id="KW-0443">Lipid metabolism</keyword>
<accession>A0ABN2SRC3</accession>
<evidence type="ECO:0000259" key="3">
    <source>
        <dbReference type="PROSITE" id="PS51635"/>
    </source>
</evidence>
<feature type="short sequence motif" description="DGA/G" evidence="2">
    <location>
        <begin position="193"/>
        <end position="195"/>
    </location>
</feature>
<sequence length="296" mass="31028">MRRGLAIGCGGTLGAAWTVGALVAVEEALGWDPREAAAMIGTSAGAEFVTVLGGGVGVGELLDAQLGKPEARSELRAHLAAAPGRFPPVPRFRVGSPKLLRANASPMTRASGLLPIGRGDASWLAELAGAFAPTGWVAHPSAWVVGVDYDTGERVAFGSPGAPEARLADAIRASWAIPGWFPPVEIGGRRYIDGGAASPASVDLLPDDLDEIVVLAPMTSSESVPAKGFSRFERLLRTPMTRRLDAEIAARGTRVLRLEPGPEDLAVLGANFMDGRRRRRALETALRTTRAKAAAW</sequence>
<dbReference type="Pfam" id="PF01734">
    <property type="entry name" value="Patatin"/>
    <property type="match status" value="1"/>
</dbReference>
<dbReference type="RefSeq" id="WP_344430969.1">
    <property type="nucleotide sequence ID" value="NZ_BAAANN010000054.1"/>
</dbReference>
<feature type="active site" description="Proton acceptor" evidence="2">
    <location>
        <position position="193"/>
    </location>
</feature>
<feature type="domain" description="PNPLA" evidence="3">
    <location>
        <begin position="5"/>
        <end position="206"/>
    </location>
</feature>
<keyword evidence="2" id="KW-0378">Hydrolase</keyword>
<comment type="caution">
    <text evidence="2">Lacks conserved residue(s) required for the propagation of feature annotation.</text>
</comment>
<evidence type="ECO:0000313" key="4">
    <source>
        <dbReference type="EMBL" id="GAA1990229.1"/>
    </source>
</evidence>
<keyword evidence="5" id="KW-1185">Reference proteome</keyword>
<dbReference type="InterPro" id="IPR002641">
    <property type="entry name" value="PNPLA_dom"/>
</dbReference>
<evidence type="ECO:0000256" key="2">
    <source>
        <dbReference type="PROSITE-ProRule" id="PRU01161"/>
    </source>
</evidence>
<proteinExistence type="predicted"/>
<organism evidence="4 5">
    <name type="scientific">Amycolatopsis minnesotensis</name>
    <dbReference type="NCBI Taxonomy" id="337894"/>
    <lineage>
        <taxon>Bacteria</taxon>
        <taxon>Bacillati</taxon>
        <taxon>Actinomycetota</taxon>
        <taxon>Actinomycetes</taxon>
        <taxon>Pseudonocardiales</taxon>
        <taxon>Pseudonocardiaceae</taxon>
        <taxon>Amycolatopsis</taxon>
    </lineage>
</organism>
<feature type="short sequence motif" description="GXSXG" evidence="2">
    <location>
        <begin position="41"/>
        <end position="45"/>
    </location>
</feature>
<protein>
    <submittedName>
        <fullName evidence="4">Patatin-like phospholipase family protein</fullName>
    </submittedName>
</protein>
<dbReference type="SUPFAM" id="SSF52151">
    <property type="entry name" value="FabD/lysophospholipase-like"/>
    <property type="match status" value="1"/>
</dbReference>
<name>A0ABN2SRC3_9PSEU</name>
<dbReference type="EMBL" id="BAAANN010000054">
    <property type="protein sequence ID" value="GAA1990229.1"/>
    <property type="molecule type" value="Genomic_DNA"/>
</dbReference>
<gene>
    <name evidence="4" type="ORF">GCM10009754_80690</name>
</gene>
<dbReference type="Proteomes" id="UP001501116">
    <property type="component" value="Unassembled WGS sequence"/>
</dbReference>
<evidence type="ECO:0000313" key="5">
    <source>
        <dbReference type="Proteomes" id="UP001501116"/>
    </source>
</evidence>
<feature type="active site" description="Nucleophile" evidence="2">
    <location>
        <position position="43"/>
    </location>
</feature>
<dbReference type="PROSITE" id="PS51635">
    <property type="entry name" value="PNPLA"/>
    <property type="match status" value="1"/>
</dbReference>
<dbReference type="Gene3D" id="3.40.1090.10">
    <property type="entry name" value="Cytosolic phospholipase A2 catalytic domain"/>
    <property type="match status" value="1"/>
</dbReference>
<dbReference type="InterPro" id="IPR016035">
    <property type="entry name" value="Acyl_Trfase/lysoPLipase"/>
</dbReference>
<evidence type="ECO:0000256" key="1">
    <source>
        <dbReference type="ARBA" id="ARBA00023098"/>
    </source>
</evidence>